<reference evidence="2" key="1">
    <citation type="journal article" date="2019" name="Int. J. Syst. Evol. Microbiol.">
        <title>The Global Catalogue of Microorganisms (GCM) 10K type strain sequencing project: providing services to taxonomists for standard genome sequencing and annotation.</title>
        <authorList>
            <consortium name="The Broad Institute Genomics Platform"/>
            <consortium name="The Broad Institute Genome Sequencing Center for Infectious Disease"/>
            <person name="Wu L."/>
            <person name="Ma J."/>
        </authorList>
    </citation>
    <scope>NUCLEOTIDE SEQUENCE [LARGE SCALE GENOMIC DNA]</scope>
    <source>
        <strain evidence="2">JCM 16242</strain>
    </source>
</reference>
<comment type="caution">
    <text evidence="1">The sequence shown here is derived from an EMBL/GenBank/DDBJ whole genome shotgun (WGS) entry which is preliminary data.</text>
</comment>
<evidence type="ECO:0000313" key="1">
    <source>
        <dbReference type="EMBL" id="GAA0260478.1"/>
    </source>
</evidence>
<dbReference type="Gene3D" id="1.10.3790.10">
    <property type="entry name" value="NinB"/>
    <property type="match status" value="1"/>
</dbReference>
<keyword evidence="2" id="KW-1185">Reference proteome</keyword>
<evidence type="ECO:0008006" key="3">
    <source>
        <dbReference type="Google" id="ProtNLM"/>
    </source>
</evidence>
<dbReference type="EMBL" id="BAAAFO010000004">
    <property type="protein sequence ID" value="GAA0260478.1"/>
    <property type="molecule type" value="Genomic_DNA"/>
</dbReference>
<dbReference type="InterPro" id="IPR008711">
    <property type="entry name" value="Recombinase_NinB"/>
</dbReference>
<evidence type="ECO:0000313" key="2">
    <source>
        <dbReference type="Proteomes" id="UP001500657"/>
    </source>
</evidence>
<accession>A0ABP3EHB3</accession>
<sequence length="142" mass="16131">MTSRTVFLEPGNARERMAHAWKLACDLLQFGKPVRVRIDEKKPTRTLDQNALMWAVLTDIARQVEWPVDGKLQLLEPDDWKDILSAGLRKTQRVAQGIEGGFVMLGQRTSRMTIGDMSELIELAYAFGSQHGVVWHEQRKAA</sequence>
<dbReference type="Pfam" id="PF05772">
    <property type="entry name" value="NinB"/>
    <property type="match status" value="1"/>
</dbReference>
<protein>
    <recommendedName>
        <fullName evidence="3">NinB protein</fullName>
    </recommendedName>
</protein>
<dbReference type="RefSeq" id="WP_343883352.1">
    <property type="nucleotide sequence ID" value="NZ_BAAAFO010000004.1"/>
</dbReference>
<organism evidence="1 2">
    <name type="scientific">Rhodanobacter caeni</name>
    <dbReference type="NCBI Taxonomy" id="657654"/>
    <lineage>
        <taxon>Bacteria</taxon>
        <taxon>Pseudomonadati</taxon>
        <taxon>Pseudomonadota</taxon>
        <taxon>Gammaproteobacteria</taxon>
        <taxon>Lysobacterales</taxon>
        <taxon>Rhodanobacteraceae</taxon>
        <taxon>Rhodanobacter</taxon>
    </lineage>
</organism>
<gene>
    <name evidence="1" type="ORF">GCM10009126_27400</name>
</gene>
<dbReference type="SUPFAM" id="SSF103370">
    <property type="entry name" value="NinB"/>
    <property type="match status" value="1"/>
</dbReference>
<dbReference type="InterPro" id="IPR036619">
    <property type="entry name" value="NinB_sf"/>
</dbReference>
<dbReference type="Proteomes" id="UP001500657">
    <property type="component" value="Unassembled WGS sequence"/>
</dbReference>
<proteinExistence type="predicted"/>
<name>A0ABP3EHB3_9GAMM</name>